<dbReference type="InterPro" id="IPR011009">
    <property type="entry name" value="Kinase-like_dom_sf"/>
</dbReference>
<evidence type="ECO:0000313" key="4">
    <source>
        <dbReference type="Proteomes" id="UP000289738"/>
    </source>
</evidence>
<evidence type="ECO:0000256" key="1">
    <source>
        <dbReference type="ARBA" id="ARBA00022741"/>
    </source>
</evidence>
<name>A0A445BSU1_ARAHY</name>
<keyword evidence="1" id="KW-0547">Nucleotide-binding</keyword>
<dbReference type="PANTHER" id="PTHR27005:SF511">
    <property type="entry name" value="WALL-ASSOCIATED RECEPTOR KINASE 1-RELATED"/>
    <property type="match status" value="1"/>
</dbReference>
<gene>
    <name evidence="3" type="ORF">Ahy_A08g038166</name>
</gene>
<dbReference type="GO" id="GO:0007166">
    <property type="term" value="P:cell surface receptor signaling pathway"/>
    <property type="evidence" value="ECO:0007669"/>
    <property type="project" value="InterPro"/>
</dbReference>
<evidence type="ECO:0000256" key="2">
    <source>
        <dbReference type="ARBA" id="ARBA00022840"/>
    </source>
</evidence>
<dbReference type="GO" id="GO:0005524">
    <property type="term" value="F:ATP binding"/>
    <property type="evidence" value="ECO:0007669"/>
    <property type="project" value="UniProtKB-KW"/>
</dbReference>
<dbReference type="SUPFAM" id="SSF56112">
    <property type="entry name" value="Protein kinase-like (PK-like)"/>
    <property type="match status" value="1"/>
</dbReference>
<dbReference type="AlphaFoldDB" id="A0A445BSU1"/>
<sequence length="101" mass="11642">MHLHMIGYNPTTTKTCRVESIEKFTHGIFRLKKRKLVKLKEQFFQQNGGLLLQQQIANYTVEELKNATNNFDECKILGKGDQGTVYKIVAEGEELSHPTQF</sequence>
<dbReference type="Proteomes" id="UP000289738">
    <property type="component" value="Chromosome A08"/>
</dbReference>
<keyword evidence="4" id="KW-1185">Reference proteome</keyword>
<evidence type="ECO:0000313" key="3">
    <source>
        <dbReference type="EMBL" id="RYR41757.1"/>
    </source>
</evidence>
<comment type="caution">
    <text evidence="3">The sequence shown here is derived from an EMBL/GenBank/DDBJ whole genome shotgun (WGS) entry which is preliminary data.</text>
</comment>
<dbReference type="GO" id="GO:0004674">
    <property type="term" value="F:protein serine/threonine kinase activity"/>
    <property type="evidence" value="ECO:0007669"/>
    <property type="project" value="TreeGrafter"/>
</dbReference>
<dbReference type="GO" id="GO:0005886">
    <property type="term" value="C:plasma membrane"/>
    <property type="evidence" value="ECO:0007669"/>
    <property type="project" value="TreeGrafter"/>
</dbReference>
<organism evidence="3 4">
    <name type="scientific">Arachis hypogaea</name>
    <name type="common">Peanut</name>
    <dbReference type="NCBI Taxonomy" id="3818"/>
    <lineage>
        <taxon>Eukaryota</taxon>
        <taxon>Viridiplantae</taxon>
        <taxon>Streptophyta</taxon>
        <taxon>Embryophyta</taxon>
        <taxon>Tracheophyta</taxon>
        <taxon>Spermatophyta</taxon>
        <taxon>Magnoliopsida</taxon>
        <taxon>eudicotyledons</taxon>
        <taxon>Gunneridae</taxon>
        <taxon>Pentapetalae</taxon>
        <taxon>rosids</taxon>
        <taxon>fabids</taxon>
        <taxon>Fabales</taxon>
        <taxon>Fabaceae</taxon>
        <taxon>Papilionoideae</taxon>
        <taxon>50 kb inversion clade</taxon>
        <taxon>dalbergioids sensu lato</taxon>
        <taxon>Dalbergieae</taxon>
        <taxon>Pterocarpus clade</taxon>
        <taxon>Arachis</taxon>
    </lineage>
</organism>
<dbReference type="PANTHER" id="PTHR27005">
    <property type="entry name" value="WALL-ASSOCIATED RECEPTOR KINASE-LIKE 21"/>
    <property type="match status" value="1"/>
</dbReference>
<dbReference type="InterPro" id="IPR045274">
    <property type="entry name" value="WAK-like"/>
</dbReference>
<proteinExistence type="predicted"/>
<evidence type="ECO:0008006" key="5">
    <source>
        <dbReference type="Google" id="ProtNLM"/>
    </source>
</evidence>
<keyword evidence="2" id="KW-0067">ATP-binding</keyword>
<accession>A0A445BSU1</accession>
<reference evidence="3 4" key="1">
    <citation type="submission" date="2019-01" db="EMBL/GenBank/DDBJ databases">
        <title>Sequencing of cultivated peanut Arachis hypogaea provides insights into genome evolution and oil improvement.</title>
        <authorList>
            <person name="Chen X."/>
        </authorList>
    </citation>
    <scope>NUCLEOTIDE SEQUENCE [LARGE SCALE GENOMIC DNA]</scope>
    <source>
        <strain evidence="4">cv. Fuhuasheng</strain>
        <tissue evidence="3">Leaves</tissue>
    </source>
</reference>
<dbReference type="Gene3D" id="3.30.200.20">
    <property type="entry name" value="Phosphorylase Kinase, domain 1"/>
    <property type="match status" value="1"/>
</dbReference>
<protein>
    <recommendedName>
        <fullName evidence="5">Protein kinase domain-containing protein</fullName>
    </recommendedName>
</protein>
<dbReference type="EMBL" id="SDMP01000008">
    <property type="protein sequence ID" value="RYR41757.1"/>
    <property type="molecule type" value="Genomic_DNA"/>
</dbReference>